<feature type="chain" id="PRO_5003578177" evidence="18">
    <location>
        <begin position="20"/>
        <end position="1460"/>
    </location>
</feature>
<dbReference type="PROSITE" id="PS00211">
    <property type="entry name" value="ABC_TRANSPORTER_1"/>
    <property type="match status" value="2"/>
</dbReference>
<dbReference type="GeneTree" id="ENSGT00940000163867"/>
<dbReference type="GO" id="GO:0008559">
    <property type="term" value="F:ABC-type xenobiotic transporter activity"/>
    <property type="evidence" value="ECO:0007669"/>
    <property type="project" value="UniProtKB-EC"/>
</dbReference>
<dbReference type="Proteomes" id="UP000007875">
    <property type="component" value="Unassembled WGS sequence"/>
</dbReference>
<evidence type="ECO:0000256" key="6">
    <source>
        <dbReference type="ARBA" id="ARBA00022692"/>
    </source>
</evidence>
<feature type="domain" description="ABC transporter" evidence="19">
    <location>
        <begin position="552"/>
        <end position="776"/>
    </location>
</feature>
<keyword evidence="7" id="KW-0677">Repeat</keyword>
<keyword evidence="22" id="KW-1185">Reference proteome</keyword>
<evidence type="ECO:0000256" key="17">
    <source>
        <dbReference type="SAM" id="Phobius"/>
    </source>
</evidence>
<dbReference type="OMA" id="CFETGMR"/>
<evidence type="ECO:0000256" key="18">
    <source>
        <dbReference type="SAM" id="SignalP"/>
    </source>
</evidence>
<keyword evidence="9" id="KW-0067">ATP-binding</keyword>
<dbReference type="PANTHER" id="PTHR24223:SF443">
    <property type="entry name" value="MULTIDRUG-RESISTANCE LIKE PROTEIN 1, ISOFORM I"/>
    <property type="match status" value="1"/>
</dbReference>
<evidence type="ECO:0000313" key="22">
    <source>
        <dbReference type="Proteomes" id="UP000007875"/>
    </source>
</evidence>
<feature type="transmembrane region" description="Helical" evidence="17">
    <location>
        <begin position="275"/>
        <end position="296"/>
    </location>
</feature>
<evidence type="ECO:0000256" key="10">
    <source>
        <dbReference type="ARBA" id="ARBA00022989"/>
    </source>
</evidence>
<evidence type="ECO:0000256" key="5">
    <source>
        <dbReference type="ARBA" id="ARBA00022475"/>
    </source>
</evidence>
<dbReference type="GO" id="GO:0005524">
    <property type="term" value="F:ATP binding"/>
    <property type="evidence" value="ECO:0007669"/>
    <property type="project" value="UniProtKB-KW"/>
</dbReference>
<reference evidence="22" key="1">
    <citation type="submission" date="2003-08" db="EMBL/GenBank/DDBJ databases">
        <authorList>
            <person name="Birren B."/>
            <person name="Nusbaum C."/>
            <person name="Abebe A."/>
            <person name="Abouelleil A."/>
            <person name="Adekoya E."/>
            <person name="Ait-zahra M."/>
            <person name="Allen N."/>
            <person name="Allen T."/>
            <person name="An P."/>
            <person name="Anderson M."/>
            <person name="Anderson S."/>
            <person name="Arachchi H."/>
            <person name="Armbruster J."/>
            <person name="Bachantsang P."/>
            <person name="Baldwin J."/>
            <person name="Barry A."/>
            <person name="Bayul T."/>
            <person name="Blitshsteyn B."/>
            <person name="Bloom T."/>
            <person name="Blye J."/>
            <person name="Boguslavskiy L."/>
            <person name="Borowsky M."/>
            <person name="Boukhgalter B."/>
            <person name="Brunache A."/>
            <person name="Butler J."/>
            <person name="Calixte N."/>
            <person name="Calvo S."/>
            <person name="Camarata J."/>
            <person name="Campo K."/>
            <person name="Chang J."/>
            <person name="Cheshatsang Y."/>
            <person name="Citroen M."/>
            <person name="Collymore A."/>
            <person name="Considine T."/>
            <person name="Cook A."/>
            <person name="Cooke P."/>
            <person name="Corum B."/>
            <person name="Cuomo C."/>
            <person name="David R."/>
            <person name="Dawoe T."/>
            <person name="Degray S."/>
            <person name="Dodge S."/>
            <person name="Dooley K."/>
            <person name="Dorje P."/>
            <person name="Dorjee K."/>
            <person name="Dorris L."/>
            <person name="Duffey N."/>
            <person name="Dupes A."/>
            <person name="Elkins T."/>
            <person name="Engels R."/>
            <person name="Erickson J."/>
            <person name="Farina A."/>
            <person name="Faro S."/>
            <person name="Ferreira P."/>
            <person name="Fischer H."/>
            <person name="Fitzgerald M."/>
            <person name="Foley K."/>
            <person name="Gage D."/>
            <person name="Galagan J."/>
            <person name="Gearin G."/>
            <person name="Gnerre S."/>
            <person name="Gnirke A."/>
            <person name="Goyette A."/>
            <person name="Graham J."/>
            <person name="Grandbois E."/>
            <person name="Gyaltsen K."/>
            <person name="Hafez N."/>
            <person name="Hagopian D."/>
            <person name="Hagos B."/>
            <person name="Hall J."/>
            <person name="Hatcher B."/>
            <person name="Heller A."/>
            <person name="Higgins H."/>
            <person name="Honan T."/>
            <person name="Horn A."/>
            <person name="Houde N."/>
            <person name="Hughes L."/>
            <person name="Hulme W."/>
            <person name="Husby E."/>
            <person name="Iliev I."/>
            <person name="Jaffe D."/>
            <person name="Jones C."/>
            <person name="Kamal M."/>
            <person name="Kamat A."/>
            <person name="Kamvysselis M."/>
            <person name="Karlsson E."/>
            <person name="Kells C."/>
            <person name="Kieu A."/>
            <person name="Kisner P."/>
            <person name="Kodira C."/>
            <person name="Kulbokas E."/>
            <person name="Labutti K."/>
            <person name="Lama D."/>
            <person name="Landers T."/>
            <person name="Leger J."/>
            <person name="Levine S."/>
            <person name="Lewis D."/>
            <person name="Lewis T."/>
            <person name="Lindblad-toh K."/>
            <person name="Liu X."/>
            <person name="Lokyitsang T."/>
            <person name="Lokyitsang Y."/>
            <person name="Lucien O."/>
            <person name="Lui A."/>
            <person name="Ma L.J."/>
            <person name="Mabbitt R."/>
            <person name="Macdonald J."/>
            <person name="Maclean C."/>
            <person name="Major J."/>
            <person name="Manning J."/>
            <person name="Marabella R."/>
            <person name="Maru K."/>
            <person name="Matthews C."/>
            <person name="Mauceli E."/>
            <person name="Mccarthy M."/>
            <person name="Mcdonough S."/>
            <person name="Mcghee T."/>
            <person name="Meldrim J."/>
            <person name="Meneus L."/>
            <person name="Mesirov J."/>
            <person name="Mihalev A."/>
            <person name="Mihova T."/>
            <person name="Mikkelsen T."/>
            <person name="Mlenga V."/>
            <person name="Moru K."/>
            <person name="Mozes J."/>
            <person name="Mulrain L."/>
            <person name="Munson G."/>
            <person name="Naylor J."/>
            <person name="Newes C."/>
            <person name="Nguyen C."/>
            <person name="Nguyen N."/>
            <person name="Nguyen T."/>
            <person name="Nicol R."/>
            <person name="Nielsen C."/>
            <person name="Nizzari M."/>
            <person name="Norbu C."/>
            <person name="Norbu N."/>
            <person name="O'donnell P."/>
            <person name="Okoawo O."/>
            <person name="O'leary S."/>
            <person name="Omotosho B."/>
            <person name="O'neill K."/>
            <person name="Osman S."/>
            <person name="Parker S."/>
            <person name="Perrin D."/>
            <person name="Phunkhang P."/>
            <person name="Piqani B."/>
            <person name="Purcell S."/>
            <person name="Rachupka T."/>
            <person name="Ramasamy U."/>
            <person name="Rameau R."/>
            <person name="Ray V."/>
            <person name="Raymond C."/>
            <person name="Retta R."/>
            <person name="Richardson S."/>
            <person name="Rise C."/>
            <person name="Rodriguez J."/>
            <person name="Rogers J."/>
            <person name="Rogov P."/>
            <person name="Rutman M."/>
            <person name="Schupbach R."/>
            <person name="Seaman C."/>
            <person name="Settipalli S."/>
            <person name="Sharpe T."/>
            <person name="Sheridan J."/>
            <person name="Sherpa N."/>
            <person name="Shi J."/>
            <person name="Smirnov S."/>
            <person name="Smith C."/>
            <person name="Sougnez C."/>
            <person name="Spencer B."/>
            <person name="Stalker J."/>
            <person name="Stange-thomann N."/>
            <person name="Stavropoulos S."/>
            <person name="Stetson K."/>
            <person name="Stone C."/>
            <person name="Stone S."/>
            <person name="Stubbs M."/>
            <person name="Talamas J."/>
            <person name="Tchuinga P."/>
            <person name="Tenzing P."/>
            <person name="Tesfaye S."/>
            <person name="Theodore J."/>
            <person name="Thoulutsang Y."/>
            <person name="Topham K."/>
            <person name="Towey S."/>
            <person name="Tsamla T."/>
            <person name="Tsomo N."/>
            <person name="Vallee D."/>
            <person name="Vassiliev H."/>
            <person name="Venkataraman V."/>
            <person name="Vinson J."/>
            <person name="Vo A."/>
            <person name="Wade C."/>
            <person name="Wang S."/>
            <person name="Wangchuk T."/>
            <person name="Wangdi T."/>
            <person name="Whittaker C."/>
            <person name="Wilkinson J."/>
            <person name="Wu Y."/>
            <person name="Wyman D."/>
            <person name="Yadav S."/>
            <person name="Yang S."/>
            <person name="Yang X."/>
            <person name="Yeager S."/>
            <person name="Yee E."/>
            <person name="Young G."/>
            <person name="Zainoun J."/>
            <person name="Zembeck L."/>
            <person name="Zimmer A."/>
            <person name="Zody M."/>
            <person name="Lander E."/>
        </authorList>
    </citation>
    <scope>NUCLEOTIDE SEQUENCE [LARGE SCALE GENOMIC DNA]</scope>
</reference>
<dbReference type="InterPro" id="IPR003439">
    <property type="entry name" value="ABC_transporter-like_ATP-bd"/>
</dbReference>
<protein>
    <submittedName>
        <fullName evidence="21">Uncharacterized protein</fullName>
    </submittedName>
</protein>
<feature type="transmembrane region" description="Helical" evidence="17">
    <location>
        <begin position="100"/>
        <end position="120"/>
    </location>
</feature>
<sequence length="1460" mass="162880">RQVFTCLLWILTWVDLGRGIWEWYNGTAVLYVDLVTPLIVGVTMAIAAFFIYYDRLKGVRTSGLLTIYWILFLLTWALVFRTKVEQIQNGGLTTGEVMRIVTFFISYACVIAHFLMSFFVDLPPAYEPQKLNTSPQESASFISHMFFEWFSKMIMLGYKNPLVDNDLWDLIPDDKSGRISRRFNKTWKIFTFSLSPCIKGDLALFISLSCLSNYVAGRKKGKPSLFKAMVRVFGPYYFLGSLLKVVSDLLTFVSPQLLSALILFTSNNAPVWQGYMLAVLLFVTAILQSIVLQQYFHVCFTVGMRMRSAVVGAVYRKAMVLSNSARKESTVGEVVNLMSVDAQRFMDLMTYLNTVWSGPFQIILAMYFLWQYLGAAVLAGLGVMLLLIPINALIARKTHQLQVRQMKLKDERIKLMNEILNGIKVLKMYAWEMSFKDKVKAIRDKELDVLRTAAYLNAVGSFTWVSAPFLVSLTTFAVYVLSDSSHILTAQKAFVSLSLFNILRFPLVMLPAVIAAIVQASVSMTRLSKFLAGDELDPDAVDHSPTAHGEVVEVDNATFTWGKKDEPILKNINLSVPSGSLVAVVGQVGTGKSSLISALLGDMDKVEGYVSVKGSIAYVAQQAWIQNLTVQDNILFGKPFDPCLYHQTVDACELKEDFDMLPAGDQTEIGERGINLSGGQKQRVSIARAVYQDADVYLFDDPLSAVDAHVGKNIFDNVLGPRGCLKNKTRLLVTHGVSFLPQVDRIVVLVGGRVSEIGHYDELLEKNGAFAEFLRNYANHEDSESTDEEDVRNNVTTPAPSSPPPIFEEELEPDVDADETASSDVIARRNRTIQFKRQRTRTSSSDHCKSGKLRRRKTDRDIDIKAQQKKKDDKLITTETAETGNIKLSVALSYMRSVGYLICSTIALAYCLQNAAQVGSSIWLSQWSTDPLNPDGTQNGTATRLGVYGALGMTQALMVLGSSFSMSYGSVVASTLLHSKMLVRIFRAPMSFFDTTPLGRIVNRFSKDIYLIDEVIPRCFTGLLMTGFQCLSTFVVIVYSTPIFAVVVVPLLILYYFVQRFYIRTSRQLKRLESISRSPIYSHFSETIAGVSTIRAYGLQKSFMKQNEIKLDTNQMAYYPNIVSNRWLALRLELVGNLIVLFAAIFAVVEKGKINDGIVGLSISYSLQITMMLNWLVRQASELETNIVAVERVEEYSSVVQEAELVIDGSRPPSHWPAEGSIKFEDYSTRYREGLDLVVKNITIHINGGEKVGIVGRTGAGKSSMTLALFRIIESASGRISIDGLPISNMGLQDLRSKLSIIPQDPVLFSGSLRMNLDPFEEYRDSELWDALEHSHLKDYVTSLSEKLEHEVTEGGENLSVGQRQLVCLARALLRKSKILVLDEATAAVDLETDDLIQATIREQFSDCTTFTIAHRLNTIMDSTRVLVLDAGKVAEFDTPDNLLQAKGIFFSMAKDAGLA</sequence>
<feature type="transmembrane region" description="Helical" evidence="17">
    <location>
        <begin position="376"/>
        <end position="394"/>
    </location>
</feature>
<dbReference type="Gene3D" id="3.40.50.300">
    <property type="entry name" value="P-loop containing nucleotide triphosphate hydrolases"/>
    <property type="match status" value="2"/>
</dbReference>
<comment type="catalytic activity">
    <reaction evidence="14">
        <text>leukotriene C4(in) + ATP + H2O = leukotriene C4(out) + ADP + phosphate + H(+)</text>
        <dbReference type="Rhea" id="RHEA:38963"/>
        <dbReference type="ChEBI" id="CHEBI:15377"/>
        <dbReference type="ChEBI" id="CHEBI:15378"/>
        <dbReference type="ChEBI" id="CHEBI:30616"/>
        <dbReference type="ChEBI" id="CHEBI:43474"/>
        <dbReference type="ChEBI" id="CHEBI:57973"/>
        <dbReference type="ChEBI" id="CHEBI:456216"/>
    </reaction>
    <physiologicalReaction direction="left-to-right" evidence="14">
        <dbReference type="Rhea" id="RHEA:38964"/>
    </physiologicalReaction>
</comment>
<evidence type="ECO:0000256" key="7">
    <source>
        <dbReference type="ARBA" id="ARBA00022737"/>
    </source>
</evidence>
<evidence type="ECO:0000256" key="8">
    <source>
        <dbReference type="ARBA" id="ARBA00022741"/>
    </source>
</evidence>
<keyword evidence="18" id="KW-0732">Signal</keyword>
<dbReference type="eggNOG" id="KOG0054">
    <property type="taxonomic scope" value="Eukaryota"/>
</dbReference>
<keyword evidence="5" id="KW-1003">Cell membrane</keyword>
<dbReference type="InterPro" id="IPR003593">
    <property type="entry name" value="AAA+_ATPase"/>
</dbReference>
<evidence type="ECO:0000313" key="21">
    <source>
        <dbReference type="Ensembl" id="ENSCSAVP00000006328.1"/>
    </source>
</evidence>
<feature type="transmembrane region" description="Helical" evidence="17">
    <location>
        <begin position="189"/>
        <end position="215"/>
    </location>
</feature>
<dbReference type="SUPFAM" id="SSF90123">
    <property type="entry name" value="ABC transporter transmembrane region"/>
    <property type="match status" value="2"/>
</dbReference>
<reference evidence="21" key="3">
    <citation type="submission" date="2025-09" db="UniProtKB">
        <authorList>
            <consortium name="Ensembl"/>
        </authorList>
    </citation>
    <scope>IDENTIFICATION</scope>
</reference>
<evidence type="ECO:0000256" key="13">
    <source>
        <dbReference type="ARBA" id="ARBA00034018"/>
    </source>
</evidence>
<keyword evidence="8" id="KW-0547">Nucleotide-binding</keyword>
<dbReference type="InParanoid" id="H2YLX6"/>
<feature type="transmembrane region" description="Helical" evidence="17">
    <location>
        <begin position="29"/>
        <end position="51"/>
    </location>
</feature>
<evidence type="ECO:0000256" key="14">
    <source>
        <dbReference type="ARBA" id="ARBA00047523"/>
    </source>
</evidence>
<organism evidence="21 22">
    <name type="scientific">Ciona savignyi</name>
    <name type="common">Pacific transparent sea squirt</name>
    <dbReference type="NCBI Taxonomy" id="51511"/>
    <lineage>
        <taxon>Eukaryota</taxon>
        <taxon>Metazoa</taxon>
        <taxon>Chordata</taxon>
        <taxon>Tunicata</taxon>
        <taxon>Ascidiacea</taxon>
        <taxon>Phlebobranchia</taxon>
        <taxon>Cionidae</taxon>
        <taxon>Ciona</taxon>
    </lineage>
</organism>
<accession>H2YLX6</accession>
<dbReference type="CDD" id="cd03250">
    <property type="entry name" value="ABCC_MRP_domain1"/>
    <property type="match status" value="1"/>
</dbReference>
<feature type="domain" description="ABC transmembrane type-1" evidence="20">
    <location>
        <begin position="906"/>
        <end position="1185"/>
    </location>
</feature>
<evidence type="ECO:0000256" key="2">
    <source>
        <dbReference type="ARBA" id="ARBA00004651"/>
    </source>
</evidence>
<feature type="region of interest" description="Disordered" evidence="16">
    <location>
        <begin position="781"/>
        <end position="809"/>
    </location>
</feature>
<feature type="transmembrane region" description="Helical" evidence="17">
    <location>
        <begin position="454"/>
        <end position="481"/>
    </location>
</feature>
<dbReference type="GO" id="GO:0006869">
    <property type="term" value="P:lipid transport"/>
    <property type="evidence" value="ECO:0007669"/>
    <property type="project" value="UniProtKB-KW"/>
</dbReference>
<feature type="region of interest" description="Disordered" evidence="16">
    <location>
        <begin position="836"/>
        <end position="858"/>
    </location>
</feature>
<reference evidence="21" key="2">
    <citation type="submission" date="2025-08" db="UniProtKB">
        <authorList>
            <consortium name="Ensembl"/>
        </authorList>
    </citation>
    <scope>IDENTIFICATION</scope>
</reference>
<proteinExistence type="inferred from homology"/>
<keyword evidence="12 17" id="KW-0472">Membrane</keyword>
<dbReference type="CDD" id="cd18603">
    <property type="entry name" value="ABC_6TM_MRP1_2_3_6_D2_like"/>
    <property type="match status" value="1"/>
</dbReference>
<dbReference type="InterPro" id="IPR050173">
    <property type="entry name" value="ABC_transporter_C-like"/>
</dbReference>
<dbReference type="FunFam" id="3.40.50.300:FF:000074">
    <property type="entry name" value="Multidrug resistance-associated protein 5 isoform 1"/>
    <property type="match status" value="1"/>
</dbReference>
<dbReference type="Ensembl" id="ENSCSAVT00000006408.1">
    <property type="protein sequence ID" value="ENSCSAVP00000006328.1"/>
    <property type="gene ID" value="ENSCSAVG00000003792.1"/>
</dbReference>
<keyword evidence="4" id="KW-0813">Transport</keyword>
<evidence type="ECO:0000256" key="3">
    <source>
        <dbReference type="ARBA" id="ARBA00009726"/>
    </source>
</evidence>
<dbReference type="SMART" id="SM00382">
    <property type="entry name" value="AAA"/>
    <property type="match status" value="2"/>
</dbReference>
<dbReference type="SUPFAM" id="SSF52540">
    <property type="entry name" value="P-loop containing nucleoside triphosphate hydrolases"/>
    <property type="match status" value="2"/>
</dbReference>
<feature type="transmembrane region" description="Helical" evidence="17">
    <location>
        <begin position="348"/>
        <end position="370"/>
    </location>
</feature>
<feature type="transmembrane region" description="Helical" evidence="17">
    <location>
        <begin position="236"/>
        <end position="263"/>
    </location>
</feature>
<keyword evidence="10 17" id="KW-1133">Transmembrane helix</keyword>
<comment type="subcellular location">
    <subcellularLocation>
        <location evidence="2">Cell membrane</location>
        <topology evidence="2">Multi-pass membrane protein</topology>
    </subcellularLocation>
    <subcellularLocation>
        <location evidence="1">Vacuole membrane</location>
        <topology evidence="1">Multi-pass membrane protein</topology>
    </subcellularLocation>
</comment>
<dbReference type="Gene3D" id="1.20.1560.10">
    <property type="entry name" value="ABC transporter type 1, transmembrane domain"/>
    <property type="match status" value="2"/>
</dbReference>
<dbReference type="FunFam" id="3.40.50.300:FF:000293">
    <property type="entry name" value="ATP binding cassette subfamily C member 1"/>
    <property type="match status" value="1"/>
</dbReference>
<dbReference type="InterPro" id="IPR005292">
    <property type="entry name" value="MRP"/>
</dbReference>
<evidence type="ECO:0000256" key="1">
    <source>
        <dbReference type="ARBA" id="ARBA00004128"/>
    </source>
</evidence>
<evidence type="ECO:0000256" key="15">
    <source>
        <dbReference type="ARBA" id="ARBA00047576"/>
    </source>
</evidence>
<dbReference type="InterPro" id="IPR011527">
    <property type="entry name" value="ABC1_TM_dom"/>
</dbReference>
<evidence type="ECO:0000256" key="16">
    <source>
        <dbReference type="SAM" id="MobiDB-lite"/>
    </source>
</evidence>
<feature type="transmembrane region" description="Helical" evidence="17">
    <location>
        <begin position="1128"/>
        <end position="1149"/>
    </location>
</feature>
<dbReference type="Pfam" id="PF00005">
    <property type="entry name" value="ABC_tran"/>
    <property type="match status" value="2"/>
</dbReference>
<dbReference type="CDD" id="cd18595">
    <property type="entry name" value="ABC_6TM_MRP1_2_3_6_D1_like"/>
    <property type="match status" value="1"/>
</dbReference>
<evidence type="ECO:0000256" key="12">
    <source>
        <dbReference type="ARBA" id="ARBA00023136"/>
    </source>
</evidence>
<feature type="domain" description="ABC transmembrane type-1" evidence="20">
    <location>
        <begin position="238"/>
        <end position="519"/>
    </location>
</feature>
<keyword evidence="11" id="KW-0445">Lipid transport</keyword>
<feature type="domain" description="ABC transporter" evidence="19">
    <location>
        <begin position="1222"/>
        <end position="1456"/>
    </location>
</feature>
<dbReference type="STRING" id="51511.ENSCSAVP00000006328"/>
<dbReference type="Pfam" id="PF00664">
    <property type="entry name" value="ABC_membrane"/>
    <property type="match status" value="2"/>
</dbReference>
<dbReference type="GO" id="GO:0005886">
    <property type="term" value="C:plasma membrane"/>
    <property type="evidence" value="ECO:0007669"/>
    <property type="project" value="UniProtKB-SubCell"/>
</dbReference>
<dbReference type="NCBIfam" id="TIGR00957">
    <property type="entry name" value="MRP_assoc_pro"/>
    <property type="match status" value="1"/>
</dbReference>
<comment type="catalytic activity">
    <reaction evidence="15">
        <text>17beta-estradiol 17-O-(beta-D-glucuronate)(in) + ATP + H2O = 17beta-estradiol 17-O-(beta-D-glucuronate)(out) + ADP + phosphate + H(+)</text>
        <dbReference type="Rhea" id="RHEA:60128"/>
        <dbReference type="ChEBI" id="CHEBI:15377"/>
        <dbReference type="ChEBI" id="CHEBI:15378"/>
        <dbReference type="ChEBI" id="CHEBI:30616"/>
        <dbReference type="ChEBI" id="CHEBI:43474"/>
        <dbReference type="ChEBI" id="CHEBI:82961"/>
        <dbReference type="ChEBI" id="CHEBI:456216"/>
    </reaction>
    <physiologicalReaction direction="left-to-right" evidence="15">
        <dbReference type="Rhea" id="RHEA:60129"/>
    </physiologicalReaction>
</comment>
<feature type="transmembrane region" description="Helical" evidence="17">
    <location>
        <begin position="1034"/>
        <end position="1058"/>
    </location>
</feature>
<evidence type="ECO:0000256" key="11">
    <source>
        <dbReference type="ARBA" id="ARBA00023055"/>
    </source>
</evidence>
<comment type="catalytic activity">
    <reaction evidence="13">
        <text>ATP + H2O + xenobioticSide 1 = ADP + phosphate + xenobioticSide 2.</text>
        <dbReference type="EC" id="7.6.2.2"/>
    </reaction>
</comment>
<feature type="transmembrane region" description="Helical" evidence="17">
    <location>
        <begin position="63"/>
        <end position="80"/>
    </location>
</feature>
<dbReference type="PANTHER" id="PTHR24223">
    <property type="entry name" value="ATP-BINDING CASSETTE SUB-FAMILY C"/>
    <property type="match status" value="1"/>
</dbReference>
<dbReference type="GO" id="GO:0005774">
    <property type="term" value="C:vacuolar membrane"/>
    <property type="evidence" value="ECO:0007669"/>
    <property type="project" value="UniProtKB-SubCell"/>
</dbReference>
<dbReference type="GO" id="GO:0016887">
    <property type="term" value="F:ATP hydrolysis activity"/>
    <property type="evidence" value="ECO:0007669"/>
    <property type="project" value="InterPro"/>
</dbReference>
<comment type="similarity">
    <text evidence="3">Belongs to the ABC transporter superfamily. ABCC family. Conjugate transporter (TC 3.A.1.208) subfamily.</text>
</comment>
<evidence type="ECO:0000256" key="4">
    <source>
        <dbReference type="ARBA" id="ARBA00022448"/>
    </source>
</evidence>
<dbReference type="FunFam" id="1.20.1560.10:FF:000001">
    <property type="entry name" value="ATP-binding cassette subfamily C member 1"/>
    <property type="match status" value="1"/>
</dbReference>
<feature type="signal peptide" evidence="18">
    <location>
        <begin position="1"/>
        <end position="19"/>
    </location>
</feature>
<name>H2YLX6_CIOSA</name>
<evidence type="ECO:0000259" key="19">
    <source>
        <dbReference type="PROSITE" id="PS50893"/>
    </source>
</evidence>
<dbReference type="CDD" id="cd03244">
    <property type="entry name" value="ABCC_MRP_domain2"/>
    <property type="match status" value="1"/>
</dbReference>
<evidence type="ECO:0000259" key="20">
    <source>
        <dbReference type="PROSITE" id="PS50929"/>
    </source>
</evidence>
<dbReference type="InterPro" id="IPR017871">
    <property type="entry name" value="ABC_transporter-like_CS"/>
</dbReference>
<keyword evidence="6 17" id="KW-0812">Transmembrane</keyword>
<dbReference type="FunFam" id="1.20.1560.10:FF:000007">
    <property type="entry name" value="ATP-binding cassette subfamily C member 1"/>
    <property type="match status" value="1"/>
</dbReference>
<feature type="transmembrane region" description="Helical" evidence="17">
    <location>
        <begin position="493"/>
        <end position="518"/>
    </location>
</feature>
<evidence type="ECO:0000256" key="9">
    <source>
        <dbReference type="ARBA" id="ARBA00022840"/>
    </source>
</evidence>
<dbReference type="PROSITE" id="PS50929">
    <property type="entry name" value="ABC_TM1F"/>
    <property type="match status" value="2"/>
</dbReference>
<dbReference type="InterPro" id="IPR027417">
    <property type="entry name" value="P-loop_NTPase"/>
</dbReference>
<dbReference type="PROSITE" id="PS50893">
    <property type="entry name" value="ABC_TRANSPORTER_2"/>
    <property type="match status" value="2"/>
</dbReference>
<dbReference type="InterPro" id="IPR036640">
    <property type="entry name" value="ABC1_TM_sf"/>
</dbReference>